<protein>
    <submittedName>
        <fullName evidence="2">Uncharacterized protein</fullName>
    </submittedName>
</protein>
<dbReference type="EMBL" id="MDGQ01000003">
    <property type="protein sequence ID" value="OEK06941.1"/>
    <property type="molecule type" value="Genomic_DNA"/>
</dbReference>
<organism evidence="2 3">
    <name type="scientific">Roseivirga misakiensis</name>
    <dbReference type="NCBI Taxonomy" id="1563681"/>
    <lineage>
        <taxon>Bacteria</taxon>
        <taxon>Pseudomonadati</taxon>
        <taxon>Bacteroidota</taxon>
        <taxon>Cytophagia</taxon>
        <taxon>Cytophagales</taxon>
        <taxon>Roseivirgaceae</taxon>
        <taxon>Roseivirga</taxon>
    </lineage>
</organism>
<dbReference type="RefSeq" id="WP_069834253.1">
    <property type="nucleotide sequence ID" value="NZ_MDGQ01000003.1"/>
</dbReference>
<evidence type="ECO:0000313" key="2">
    <source>
        <dbReference type="EMBL" id="OEK06941.1"/>
    </source>
</evidence>
<dbReference type="AlphaFoldDB" id="A0A1E5T6D5"/>
<keyword evidence="1" id="KW-0732">Signal</keyword>
<dbReference type="OrthoDB" id="980195at2"/>
<evidence type="ECO:0000256" key="1">
    <source>
        <dbReference type="SAM" id="SignalP"/>
    </source>
</evidence>
<dbReference type="Proteomes" id="UP000095552">
    <property type="component" value="Unassembled WGS sequence"/>
</dbReference>
<feature type="chain" id="PRO_5009186028" evidence="1">
    <location>
        <begin position="20"/>
        <end position="248"/>
    </location>
</feature>
<accession>A0A1E5T6D5</accession>
<gene>
    <name evidence="2" type="ORF">BFP71_04605</name>
</gene>
<comment type="caution">
    <text evidence="2">The sequence shown here is derived from an EMBL/GenBank/DDBJ whole genome shotgun (WGS) entry which is preliminary data.</text>
</comment>
<feature type="signal peptide" evidence="1">
    <location>
        <begin position="1"/>
        <end position="19"/>
    </location>
</feature>
<reference evidence="2 3" key="1">
    <citation type="submission" date="2016-08" db="EMBL/GenBank/DDBJ databases">
        <title>Draft genome of Fabibacter sp. strain SK-8.</title>
        <authorList>
            <person name="Wong S.-K."/>
            <person name="Hamasaki K."/>
            <person name="Yoshizawa S."/>
        </authorList>
    </citation>
    <scope>NUCLEOTIDE SEQUENCE [LARGE SCALE GENOMIC DNA]</scope>
    <source>
        <strain evidence="2 3">SK-8</strain>
    </source>
</reference>
<evidence type="ECO:0000313" key="3">
    <source>
        <dbReference type="Proteomes" id="UP000095552"/>
    </source>
</evidence>
<dbReference type="STRING" id="1563681.BFP71_04605"/>
<sequence>MRKQIIAFSLVLCSLSALAQKENELWIMTYVKVLQPVYTMVDNNGSFEIDDSAPQDSSFLYNSGLMTFKFQAQNKAISHSWDGQERWTFDLDKEDIQLYGPRDTLFGKVDNGQIILSSTLDDRPTFYHFEKLDVKSLSTSRLIESKYTAKIENHILSNNQIAFTTDSTQAVVNKSEALSKVFFTYNLEGISAFEFDFYPEPGTGFEQELGTVYVFQDQKNVIKGIFFPIYDGLEEPKRKYVTFSPQGK</sequence>
<keyword evidence="3" id="KW-1185">Reference proteome</keyword>
<name>A0A1E5T6D5_9BACT</name>
<proteinExistence type="predicted"/>